<sequence length="310" mass="35335">MGKIPYADTVQSYQLTLIDTTNASVYEEFTYLHFRSLLQNLTPDVPVLGIGVKLAGNPIGLALASYSPQVYGQILSLFVVPSHRRQGVGTALMARMETELQHRGCTEIEINYLTSSHSPALEGILTHQKWSTPKATALVCYASTDRVEQTKQPHLTQYLDRLLTNLPADYSLFPWNTLTNKERKEIVQQVETDALVRRFNPFSEEKKLEPLNSLGLRYQNQVVGWIITHRIAPDTIRYTQMFVNPKSQPLSRSTLLLARAIQLQVENLPHTKGTFRVDIDNTPMVKFVHRRLKPYLNEIRYAWSATKVVL</sequence>
<dbReference type="SUPFAM" id="SSF55729">
    <property type="entry name" value="Acyl-CoA N-acyltransferases (Nat)"/>
    <property type="match status" value="2"/>
</dbReference>
<proteinExistence type="predicted"/>
<dbReference type="Proteomes" id="UP000607281">
    <property type="component" value="Unassembled WGS sequence"/>
</dbReference>
<protein>
    <submittedName>
        <fullName evidence="2">GNAT family N-acetyltransferase</fullName>
    </submittedName>
</protein>
<evidence type="ECO:0000259" key="1">
    <source>
        <dbReference type="PROSITE" id="PS51186"/>
    </source>
</evidence>
<accession>A0ABR8CUV5</accession>
<name>A0ABR8CUV5_9NOST</name>
<feature type="domain" description="N-acetyltransferase" evidence="1">
    <location>
        <begin position="8"/>
        <end position="164"/>
    </location>
</feature>
<dbReference type="Gene3D" id="3.40.630.30">
    <property type="match status" value="1"/>
</dbReference>
<evidence type="ECO:0000313" key="2">
    <source>
        <dbReference type="EMBL" id="MBD2346971.1"/>
    </source>
</evidence>
<dbReference type="CDD" id="cd04301">
    <property type="entry name" value="NAT_SF"/>
    <property type="match status" value="1"/>
</dbReference>
<comment type="caution">
    <text evidence="2">The sequence shown here is derived from an EMBL/GenBank/DDBJ whole genome shotgun (WGS) entry which is preliminary data.</text>
</comment>
<dbReference type="Pfam" id="PF00583">
    <property type="entry name" value="Acetyltransf_1"/>
    <property type="match status" value="1"/>
</dbReference>
<organism evidence="2 3">
    <name type="scientific">Anabaena subtropica FACHB-260</name>
    <dbReference type="NCBI Taxonomy" id="2692884"/>
    <lineage>
        <taxon>Bacteria</taxon>
        <taxon>Bacillati</taxon>
        <taxon>Cyanobacteriota</taxon>
        <taxon>Cyanophyceae</taxon>
        <taxon>Nostocales</taxon>
        <taxon>Nostocaceae</taxon>
        <taxon>Anabaena</taxon>
    </lineage>
</organism>
<dbReference type="EMBL" id="JACJRF010000063">
    <property type="protein sequence ID" value="MBD2346971.1"/>
    <property type="molecule type" value="Genomic_DNA"/>
</dbReference>
<keyword evidence="3" id="KW-1185">Reference proteome</keyword>
<dbReference type="InterPro" id="IPR016181">
    <property type="entry name" value="Acyl_CoA_acyltransferase"/>
</dbReference>
<gene>
    <name evidence="2" type="ORF">H6G18_22920</name>
</gene>
<dbReference type="RefSeq" id="WP_190409379.1">
    <property type="nucleotide sequence ID" value="NZ_JACJRF010000063.1"/>
</dbReference>
<evidence type="ECO:0000313" key="3">
    <source>
        <dbReference type="Proteomes" id="UP000607281"/>
    </source>
</evidence>
<dbReference type="InterPro" id="IPR000182">
    <property type="entry name" value="GNAT_dom"/>
</dbReference>
<reference evidence="2 3" key="1">
    <citation type="journal article" date="2020" name="ISME J.">
        <title>Comparative genomics reveals insights into cyanobacterial evolution and habitat adaptation.</title>
        <authorList>
            <person name="Chen M.Y."/>
            <person name="Teng W.K."/>
            <person name="Zhao L."/>
            <person name="Hu C.X."/>
            <person name="Zhou Y.K."/>
            <person name="Han B.P."/>
            <person name="Song L.R."/>
            <person name="Shu W.S."/>
        </authorList>
    </citation>
    <scope>NUCLEOTIDE SEQUENCE [LARGE SCALE GENOMIC DNA]</scope>
    <source>
        <strain evidence="2 3">FACHB-260</strain>
    </source>
</reference>
<dbReference type="PROSITE" id="PS51186">
    <property type="entry name" value="GNAT"/>
    <property type="match status" value="1"/>
</dbReference>